<feature type="domain" description="Major facilitator superfamily (MFS) profile" evidence="6">
    <location>
        <begin position="19"/>
        <end position="409"/>
    </location>
</feature>
<protein>
    <submittedName>
        <fullName evidence="7">MFS transporter</fullName>
    </submittedName>
</protein>
<name>A0ABS0T130_9CAUL</name>
<feature type="transmembrane region" description="Helical" evidence="5">
    <location>
        <begin position="354"/>
        <end position="377"/>
    </location>
</feature>
<keyword evidence="8" id="KW-1185">Reference proteome</keyword>
<keyword evidence="2 5" id="KW-0812">Transmembrane</keyword>
<evidence type="ECO:0000256" key="3">
    <source>
        <dbReference type="ARBA" id="ARBA00022989"/>
    </source>
</evidence>
<feature type="transmembrane region" description="Helical" evidence="5">
    <location>
        <begin position="383"/>
        <end position="405"/>
    </location>
</feature>
<dbReference type="InterPro" id="IPR020846">
    <property type="entry name" value="MFS_dom"/>
</dbReference>
<dbReference type="Gene3D" id="1.20.1250.20">
    <property type="entry name" value="MFS general substrate transporter like domains"/>
    <property type="match status" value="2"/>
</dbReference>
<feature type="transmembrane region" description="Helical" evidence="5">
    <location>
        <begin position="171"/>
        <end position="191"/>
    </location>
</feature>
<feature type="transmembrane region" description="Helical" evidence="5">
    <location>
        <begin position="263"/>
        <end position="284"/>
    </location>
</feature>
<comment type="caution">
    <text evidence="7">The sequence shown here is derived from an EMBL/GenBank/DDBJ whole genome shotgun (WGS) entry which is preliminary data.</text>
</comment>
<dbReference type="InterPro" id="IPR050382">
    <property type="entry name" value="MFS_Na/Anion_cotransporter"/>
</dbReference>
<evidence type="ECO:0000256" key="2">
    <source>
        <dbReference type="ARBA" id="ARBA00022692"/>
    </source>
</evidence>
<dbReference type="Pfam" id="PF07690">
    <property type="entry name" value="MFS_1"/>
    <property type="match status" value="1"/>
</dbReference>
<dbReference type="PANTHER" id="PTHR11662:SF285">
    <property type="entry name" value="HEXURONATE TRANSPORTER"/>
    <property type="match status" value="1"/>
</dbReference>
<dbReference type="Proteomes" id="UP000639859">
    <property type="component" value="Unassembled WGS sequence"/>
</dbReference>
<feature type="transmembrane region" description="Helical" evidence="5">
    <location>
        <begin position="142"/>
        <end position="165"/>
    </location>
</feature>
<organism evidence="7 8">
    <name type="scientific">Caulobacter hibisci</name>
    <dbReference type="NCBI Taxonomy" id="2035993"/>
    <lineage>
        <taxon>Bacteria</taxon>
        <taxon>Pseudomonadati</taxon>
        <taxon>Pseudomonadota</taxon>
        <taxon>Alphaproteobacteria</taxon>
        <taxon>Caulobacterales</taxon>
        <taxon>Caulobacteraceae</taxon>
        <taxon>Caulobacter</taxon>
    </lineage>
</organism>
<dbReference type="EMBL" id="JADWOX010000014">
    <property type="protein sequence ID" value="MBI1685570.1"/>
    <property type="molecule type" value="Genomic_DNA"/>
</dbReference>
<dbReference type="PANTHER" id="PTHR11662">
    <property type="entry name" value="SOLUTE CARRIER FAMILY 17"/>
    <property type="match status" value="1"/>
</dbReference>
<keyword evidence="3 5" id="KW-1133">Transmembrane helix</keyword>
<evidence type="ECO:0000259" key="6">
    <source>
        <dbReference type="PROSITE" id="PS50850"/>
    </source>
</evidence>
<comment type="subcellular location">
    <subcellularLocation>
        <location evidence="1">Membrane</location>
        <topology evidence="1">Multi-pass membrane protein</topology>
    </subcellularLocation>
</comment>
<accession>A0ABS0T130</accession>
<gene>
    <name evidence="7" type="ORF">I4Q42_18020</name>
</gene>
<dbReference type="RefSeq" id="WP_198577478.1">
    <property type="nucleotide sequence ID" value="NZ_JADWOX010000014.1"/>
</dbReference>
<feature type="transmembrane region" description="Helical" evidence="5">
    <location>
        <begin position="58"/>
        <end position="77"/>
    </location>
</feature>
<proteinExistence type="predicted"/>
<dbReference type="InterPro" id="IPR036259">
    <property type="entry name" value="MFS_trans_sf"/>
</dbReference>
<keyword evidence="4 5" id="KW-0472">Membrane</keyword>
<dbReference type="PROSITE" id="PS50850">
    <property type="entry name" value="MFS"/>
    <property type="match status" value="1"/>
</dbReference>
<feature type="transmembrane region" description="Helical" evidence="5">
    <location>
        <begin position="320"/>
        <end position="342"/>
    </location>
</feature>
<evidence type="ECO:0000313" key="8">
    <source>
        <dbReference type="Proteomes" id="UP000639859"/>
    </source>
</evidence>
<evidence type="ECO:0000313" key="7">
    <source>
        <dbReference type="EMBL" id="MBI1685570.1"/>
    </source>
</evidence>
<evidence type="ECO:0000256" key="4">
    <source>
        <dbReference type="ARBA" id="ARBA00023136"/>
    </source>
</evidence>
<reference evidence="7 8" key="1">
    <citation type="submission" date="2020-11" db="EMBL/GenBank/DDBJ databases">
        <title>genome sequence of strain KACC 18849.</title>
        <authorList>
            <person name="Gao J."/>
            <person name="Zhang X."/>
        </authorList>
    </citation>
    <scope>NUCLEOTIDE SEQUENCE [LARGE SCALE GENOMIC DNA]</scope>
    <source>
        <strain evidence="7 8">KACC 18849</strain>
    </source>
</reference>
<evidence type="ECO:0000256" key="1">
    <source>
        <dbReference type="ARBA" id="ARBA00004141"/>
    </source>
</evidence>
<evidence type="ECO:0000256" key="5">
    <source>
        <dbReference type="SAM" id="Phobius"/>
    </source>
</evidence>
<dbReference type="SUPFAM" id="SSF103473">
    <property type="entry name" value="MFS general substrate transporter"/>
    <property type="match status" value="1"/>
</dbReference>
<sequence length="413" mass="43824">MTDAASAPQTAAERRRWLLLGLIIFAGILNYVDRQVIAVLKPIIEQDMGWSDADYGRLASLFQFSAAIAFLFTGGIVDKLGVKWAAPVGVATWSLAAMAHGGANTMLQFSAARVALGATESMGTPSYVKTIGALFSARMRSVAFGISNGASNIGAIVTPLLLPLLSAVVGWRASFVIVGALGFLWVALWFVSTRGLPLAPEPKPVEAQGKIGLKVLLSDRRTWGVAGAKALSDQVWWLLLFWAPDFFHRVFHVGMHDIGKPLAVVYGFAAVGSVFSGWIASRLLARGLSINTVRKGSMLVCALLVTPVPLAVLVDNYWLAVLLLGLTLAAHQGFSTNMFATIADITPKDRVGSVTSFGAFCGNLAGMGIVLLAGELLQRGAGYLPLLAIAAVSYLIAVAWLQVFVPRLETAQA</sequence>
<dbReference type="InterPro" id="IPR011701">
    <property type="entry name" value="MFS"/>
</dbReference>
<feature type="transmembrane region" description="Helical" evidence="5">
    <location>
        <begin position="296"/>
        <end position="314"/>
    </location>
</feature>